<gene>
    <name evidence="5" type="ORF">METZ01_LOCUS136837</name>
</gene>
<dbReference type="SUPFAM" id="SSF51735">
    <property type="entry name" value="NAD(P)-binding Rossmann-fold domains"/>
    <property type="match status" value="1"/>
</dbReference>
<organism evidence="5">
    <name type="scientific">marine metagenome</name>
    <dbReference type="NCBI Taxonomy" id="408172"/>
    <lineage>
        <taxon>unclassified sequences</taxon>
        <taxon>metagenomes</taxon>
        <taxon>ecological metagenomes</taxon>
    </lineage>
</organism>
<dbReference type="InterPro" id="IPR013154">
    <property type="entry name" value="ADH-like_N"/>
</dbReference>
<dbReference type="EMBL" id="UINC01019866">
    <property type="protein sequence ID" value="SVA83983.1"/>
    <property type="molecule type" value="Genomic_DNA"/>
</dbReference>
<dbReference type="SUPFAM" id="SSF50129">
    <property type="entry name" value="GroES-like"/>
    <property type="match status" value="1"/>
</dbReference>
<name>A0A381Z5A9_9ZZZZ</name>
<proteinExistence type="predicted"/>
<evidence type="ECO:0000256" key="1">
    <source>
        <dbReference type="ARBA" id="ARBA00022723"/>
    </source>
</evidence>
<accession>A0A381Z5A9</accession>
<dbReference type="Pfam" id="PF00107">
    <property type="entry name" value="ADH_zinc_N"/>
    <property type="match status" value="1"/>
</dbReference>
<dbReference type="InterPro" id="IPR020843">
    <property type="entry name" value="ER"/>
</dbReference>
<dbReference type="SMART" id="SM00829">
    <property type="entry name" value="PKS_ER"/>
    <property type="match status" value="1"/>
</dbReference>
<dbReference type="PANTHER" id="PTHR43401">
    <property type="entry name" value="L-THREONINE 3-DEHYDROGENASE"/>
    <property type="match status" value="1"/>
</dbReference>
<dbReference type="InterPro" id="IPR036291">
    <property type="entry name" value="NAD(P)-bd_dom_sf"/>
</dbReference>
<evidence type="ECO:0000256" key="2">
    <source>
        <dbReference type="ARBA" id="ARBA00022833"/>
    </source>
</evidence>
<dbReference type="GO" id="GO:0016491">
    <property type="term" value="F:oxidoreductase activity"/>
    <property type="evidence" value="ECO:0007669"/>
    <property type="project" value="UniProtKB-KW"/>
</dbReference>
<dbReference type="InterPro" id="IPR013149">
    <property type="entry name" value="ADH-like_C"/>
</dbReference>
<protein>
    <recommendedName>
        <fullName evidence="4">Enoyl reductase (ER) domain-containing protein</fullName>
    </recommendedName>
</protein>
<reference evidence="5" key="1">
    <citation type="submission" date="2018-05" db="EMBL/GenBank/DDBJ databases">
        <authorList>
            <person name="Lanie J.A."/>
            <person name="Ng W.-L."/>
            <person name="Kazmierczak K.M."/>
            <person name="Andrzejewski T.M."/>
            <person name="Davidsen T.M."/>
            <person name="Wayne K.J."/>
            <person name="Tettelin H."/>
            <person name="Glass J.I."/>
            <person name="Rusch D."/>
            <person name="Podicherti R."/>
            <person name="Tsui H.-C.T."/>
            <person name="Winkler M.E."/>
        </authorList>
    </citation>
    <scope>NUCLEOTIDE SEQUENCE</scope>
</reference>
<dbReference type="CDD" id="cd08258">
    <property type="entry name" value="Zn_ADH4"/>
    <property type="match status" value="1"/>
</dbReference>
<evidence type="ECO:0000259" key="4">
    <source>
        <dbReference type="SMART" id="SM00829"/>
    </source>
</evidence>
<feature type="domain" description="Enoyl reductase (ER)" evidence="4">
    <location>
        <begin position="9"/>
        <end position="341"/>
    </location>
</feature>
<dbReference type="Pfam" id="PF08240">
    <property type="entry name" value="ADH_N"/>
    <property type="match status" value="1"/>
</dbReference>
<evidence type="ECO:0000256" key="3">
    <source>
        <dbReference type="ARBA" id="ARBA00023002"/>
    </source>
</evidence>
<keyword evidence="3" id="KW-0560">Oxidoreductase</keyword>
<dbReference type="Gene3D" id="3.40.50.720">
    <property type="entry name" value="NAD(P)-binding Rossmann-like Domain"/>
    <property type="match status" value="1"/>
</dbReference>
<dbReference type="Gene3D" id="3.90.180.10">
    <property type="entry name" value="Medium-chain alcohol dehydrogenases, catalytic domain"/>
    <property type="match status" value="1"/>
</dbReference>
<dbReference type="InterPro" id="IPR050129">
    <property type="entry name" value="Zn_alcohol_dh"/>
</dbReference>
<keyword evidence="2" id="KW-0862">Zinc</keyword>
<keyword evidence="1" id="KW-0479">Metal-binding</keyword>
<dbReference type="GO" id="GO:0046872">
    <property type="term" value="F:metal ion binding"/>
    <property type="evidence" value="ECO:0007669"/>
    <property type="project" value="UniProtKB-KW"/>
</dbReference>
<dbReference type="AlphaFoldDB" id="A0A381Z5A9"/>
<dbReference type="PANTHER" id="PTHR43401:SF2">
    <property type="entry name" value="L-THREONINE 3-DEHYDROGENASE"/>
    <property type="match status" value="1"/>
</dbReference>
<evidence type="ECO:0000313" key="5">
    <source>
        <dbReference type="EMBL" id="SVA83983.1"/>
    </source>
</evidence>
<dbReference type="InterPro" id="IPR011032">
    <property type="entry name" value="GroES-like_sf"/>
</dbReference>
<sequence length="345" mass="37330">MKAVMKVASGFGNIELRDIDEPSLQAGQVKIKVHSAGICGTDLHIYKDEYPSFPPVVLGHEVAGEITEISEEANNYQIGDRVTTETYFSTCRVCAYCRDGYTNLCLNRLSIGSGVNGGFTQYLVVPVTNLHLLPDNVSFEAGALTEPLACVVNGVLEKHPTVTPGDVAVIAGPGAIGLLTLQVIKSAGATVVTLGTDADQQRLELAQQLGSDYTLNVQQQDPLDLIRQITNEGLGADIVYECSGAGPAAMQLIDLVRRQGRYVQIGLFGHAVSWDLDQLCYKELIATGSFASTPESWRKAIRLLADGTVQTMPLITDIFGVNDWRKAFDSFEQRNGIKTLLQPVE</sequence>